<accession>A0ABX1R5S7</accession>
<dbReference type="SUPFAM" id="SSF52540">
    <property type="entry name" value="P-loop containing nucleoside triphosphate hydrolases"/>
    <property type="match status" value="1"/>
</dbReference>
<evidence type="ECO:0000313" key="1">
    <source>
        <dbReference type="EMBL" id="NMH61271.1"/>
    </source>
</evidence>
<keyword evidence="2" id="KW-1185">Reference proteome</keyword>
<dbReference type="RefSeq" id="WP_169211835.1">
    <property type="nucleotide sequence ID" value="NZ_JAATNW010000008.1"/>
</dbReference>
<dbReference type="Gene3D" id="3.40.50.300">
    <property type="entry name" value="P-loop containing nucleotide triphosphate hydrolases"/>
    <property type="match status" value="1"/>
</dbReference>
<comment type="caution">
    <text evidence="1">The sequence shown here is derived from an EMBL/GenBank/DDBJ whole genome shotgun (WGS) entry which is preliminary data.</text>
</comment>
<dbReference type="Pfam" id="PF13481">
    <property type="entry name" value="AAA_25"/>
    <property type="match status" value="1"/>
</dbReference>
<evidence type="ECO:0000313" key="2">
    <source>
        <dbReference type="Proteomes" id="UP000709336"/>
    </source>
</evidence>
<name>A0ABX1R5S7_9ALTE</name>
<dbReference type="Proteomes" id="UP000709336">
    <property type="component" value="Unassembled WGS sequence"/>
</dbReference>
<dbReference type="EMBL" id="JAATNW010000008">
    <property type="protein sequence ID" value="NMH61271.1"/>
    <property type="molecule type" value="Genomic_DNA"/>
</dbReference>
<organism evidence="1 2">
    <name type="scientific">Alteromonas ponticola</name>
    <dbReference type="NCBI Taxonomy" id="2720613"/>
    <lineage>
        <taxon>Bacteria</taxon>
        <taxon>Pseudomonadati</taxon>
        <taxon>Pseudomonadota</taxon>
        <taxon>Gammaproteobacteria</taxon>
        <taxon>Alteromonadales</taxon>
        <taxon>Alteromonadaceae</taxon>
        <taxon>Alteromonas/Salinimonas group</taxon>
        <taxon>Alteromonas</taxon>
    </lineage>
</organism>
<proteinExistence type="predicted"/>
<reference evidence="1 2" key="1">
    <citation type="submission" date="2020-03" db="EMBL/GenBank/DDBJ databases">
        <title>Alteromonas ponticola sp. nov., isolated from seawater.</title>
        <authorList>
            <person name="Yoon J.-H."/>
            <person name="Kim Y.-O."/>
        </authorList>
    </citation>
    <scope>NUCLEOTIDE SEQUENCE [LARGE SCALE GENOMIC DNA]</scope>
    <source>
        <strain evidence="1 2">MYP5</strain>
    </source>
</reference>
<protein>
    <submittedName>
        <fullName evidence="1">AAA family ATPase</fullName>
    </submittedName>
</protein>
<dbReference type="InterPro" id="IPR027417">
    <property type="entry name" value="P-loop_NTPase"/>
</dbReference>
<gene>
    <name evidence="1" type="ORF">HCJ96_14670</name>
</gene>
<sequence>MKNVSAMFSDCPVYQDKDSFNYHQLSEECKTEGIQLNKFLPRSAGELKKKVLPERDNYLGYLIQSQSIVNLNAPSGVCKTWLAMALCTAIATGGECINWKATSPRRIVYLDAEMPEADIQGRVVSFSKGLSGQALNLFDRNFRILNLDGAGEPLPDLTSELGQKIVEYHCKDADVLVIDNLISVLTDTDDQDVLRVKQFTSWLRKMRGSGKTIITINHTTKDLKRLGSVVLDTYNDVTVDIREPVLKKGEDKKDYLHLIFAKGRHLTPEQKKTIHFKFSIDERGVKFWQIRPES</sequence>